<dbReference type="Gene3D" id="3.30.160.250">
    <property type="match status" value="1"/>
</dbReference>
<evidence type="ECO:0000313" key="2">
    <source>
        <dbReference type="Proteomes" id="UP000265962"/>
    </source>
</evidence>
<gene>
    <name evidence="1" type="ORF">PROPJV5_1641</name>
</gene>
<dbReference type="OrthoDB" id="5772641at2"/>
<proteinExistence type="predicted"/>
<keyword evidence="2" id="KW-1185">Reference proteome</keyword>
<organism evidence="1 2">
    <name type="scientific">Propionibacterium ruminifibrarum</name>
    <dbReference type="NCBI Taxonomy" id="1962131"/>
    <lineage>
        <taxon>Bacteria</taxon>
        <taxon>Bacillati</taxon>
        <taxon>Actinomycetota</taxon>
        <taxon>Actinomycetes</taxon>
        <taxon>Propionibacteriales</taxon>
        <taxon>Propionibacteriaceae</taxon>
        <taxon>Propionibacterium</taxon>
    </lineage>
</organism>
<accession>A0A375I5A9</accession>
<evidence type="ECO:0008006" key="3">
    <source>
        <dbReference type="Google" id="ProtNLM"/>
    </source>
</evidence>
<evidence type="ECO:0000313" key="1">
    <source>
        <dbReference type="EMBL" id="SPF68659.1"/>
    </source>
</evidence>
<dbReference type="AlphaFoldDB" id="A0A375I5A9"/>
<dbReference type="Proteomes" id="UP000265962">
    <property type="component" value="Unassembled WGS sequence"/>
</dbReference>
<dbReference type="EMBL" id="OMOH01000005">
    <property type="protein sequence ID" value="SPF68659.1"/>
    <property type="molecule type" value="Genomic_DNA"/>
</dbReference>
<sequence length="74" mass="8196">MVVMSRSRFTVTVERGHGSWWVIECAELGAVSQVRRIDQAADDIREAVAHLSGLPEDGFDIEVVQALPTSSERK</sequence>
<protein>
    <recommendedName>
        <fullName evidence="3">DUF1902 domain-containing protein</fullName>
    </recommendedName>
</protein>
<name>A0A375I5A9_9ACTN</name>
<reference evidence="2" key="1">
    <citation type="submission" date="2018-02" db="EMBL/GenBank/DDBJ databases">
        <authorList>
            <person name="Hornung B."/>
        </authorList>
    </citation>
    <scope>NUCLEOTIDE SEQUENCE [LARGE SCALE GENOMIC DNA]</scope>
</reference>